<dbReference type="Pfam" id="PF04295">
    <property type="entry name" value="GD_AH_second"/>
    <property type="match status" value="1"/>
</dbReference>
<name>M9RPS1_9RHOB</name>
<evidence type="ECO:0000313" key="6">
    <source>
        <dbReference type="Proteomes" id="UP000004688"/>
    </source>
</evidence>
<dbReference type="EC" id="4.2.1.-" evidence="5"/>
<dbReference type="eggNOG" id="COG2721">
    <property type="taxonomic scope" value="Bacteria"/>
</dbReference>
<dbReference type="OrthoDB" id="9804574at2"/>
<gene>
    <name evidence="5" type="ORF">OA238_c47680</name>
</gene>
<organism evidence="5 6">
    <name type="scientific">Octadecabacter arcticus 238</name>
    <dbReference type="NCBI Taxonomy" id="391616"/>
    <lineage>
        <taxon>Bacteria</taxon>
        <taxon>Pseudomonadati</taxon>
        <taxon>Pseudomonadota</taxon>
        <taxon>Alphaproteobacteria</taxon>
        <taxon>Rhodobacterales</taxon>
        <taxon>Roseobacteraceae</taxon>
        <taxon>Octadecabacter</taxon>
    </lineage>
</organism>
<feature type="domain" description="D-galactarate/Altronate dehydratase second" evidence="3">
    <location>
        <begin position="12"/>
        <end position="137"/>
    </location>
</feature>
<dbReference type="GO" id="GO:0016829">
    <property type="term" value="F:lyase activity"/>
    <property type="evidence" value="ECO:0007669"/>
    <property type="project" value="UniProtKB-KW"/>
</dbReference>
<keyword evidence="2 5" id="KW-0456">Lyase</keyword>
<dbReference type="GO" id="GO:0019698">
    <property type="term" value="P:D-galacturonate catabolic process"/>
    <property type="evidence" value="ECO:0007669"/>
    <property type="project" value="TreeGrafter"/>
</dbReference>
<protein>
    <submittedName>
        <fullName evidence="5">Putative hydro-lyase</fullName>
        <ecNumber evidence="5">4.2.1.-</ecNumber>
    </submittedName>
</protein>
<dbReference type="RefSeq" id="WP_015497522.1">
    <property type="nucleotide sequence ID" value="NC_020908.1"/>
</dbReference>
<dbReference type="Proteomes" id="UP000004688">
    <property type="component" value="Chromosome"/>
</dbReference>
<accession>M9RPS1</accession>
<dbReference type="InterPro" id="IPR052172">
    <property type="entry name" value="UxaA_altronate/galactarate_dh"/>
</dbReference>
<dbReference type="InterPro" id="IPR048332">
    <property type="entry name" value="GD_AH_C"/>
</dbReference>
<dbReference type="HOGENOM" id="CLU_029189_1_0_5"/>
<dbReference type="Pfam" id="PF20629">
    <property type="entry name" value="GD_AH_C"/>
    <property type="match status" value="1"/>
</dbReference>
<reference evidence="5 6" key="1">
    <citation type="journal article" date="2013" name="PLoS ONE">
        <title>Poles Apart: Arctic and Antarctic Octadecabacter strains Share High Genome Plasticity and a New Type of Xanthorhodopsin.</title>
        <authorList>
            <person name="Vollmers J."/>
            <person name="Voget S."/>
            <person name="Dietrich S."/>
            <person name="Gollnow K."/>
            <person name="Smits M."/>
            <person name="Meyer K."/>
            <person name="Brinkhoff T."/>
            <person name="Simon M."/>
            <person name="Daniel R."/>
        </authorList>
    </citation>
    <scope>NUCLEOTIDE SEQUENCE [LARGE SCALE GENOMIC DNA]</scope>
    <source>
        <strain evidence="5 6">238</strain>
    </source>
</reference>
<keyword evidence="6" id="KW-1185">Reference proteome</keyword>
<dbReference type="STRING" id="391616.OA238_c47680"/>
<dbReference type="PANTHER" id="PTHR30536">
    <property type="entry name" value="ALTRONATE/GALACTARATE DEHYDRATASE"/>
    <property type="match status" value="1"/>
</dbReference>
<comment type="similarity">
    <text evidence="1">Belongs to the UxaA family.</text>
</comment>
<evidence type="ECO:0000259" key="3">
    <source>
        <dbReference type="Pfam" id="PF04295"/>
    </source>
</evidence>
<evidence type="ECO:0000256" key="2">
    <source>
        <dbReference type="ARBA" id="ARBA00023239"/>
    </source>
</evidence>
<evidence type="ECO:0000256" key="1">
    <source>
        <dbReference type="ARBA" id="ARBA00010986"/>
    </source>
</evidence>
<dbReference type="EMBL" id="CP003742">
    <property type="protein sequence ID" value="AGI74604.1"/>
    <property type="molecule type" value="Genomic_DNA"/>
</dbReference>
<dbReference type="PANTHER" id="PTHR30536:SF5">
    <property type="entry name" value="ALTRONATE DEHYDRATASE"/>
    <property type="match status" value="1"/>
</dbReference>
<evidence type="ECO:0000259" key="4">
    <source>
        <dbReference type="Pfam" id="PF20629"/>
    </source>
</evidence>
<evidence type="ECO:0000313" key="5">
    <source>
        <dbReference type="EMBL" id="AGI74604.1"/>
    </source>
</evidence>
<sequence>MSTTLNDAIGLGWRRSDGRIGLRNHVIAFSTVALTDRVTTLAAEQVPGVLPLTPAFQRGLRGIDATLQHDMINAIIAHPNVGAALVVTHDGASADQLRRFCAELGKPIVIVALMAQQGMQAACETMAAHLRSLLAEAAEQSKSKFLLPDLTVALECGGSDATSALCANPAIGRFVDRLIDAGGTAIVSETAEFLGGEDIVLAQSRTPQVADAILAYLSAEDAIMTSDGTDYRGVNPTQENIEAGLSTLTEKTMGALCKIGTSRFAGALNFGEEPTGKGLFFMNTPFFSPTSLTGMVLGGAQVSLFAMGVFNPSGLPLAPTIKICGNPKTLSDWPDAIDLDVSGVISGRMNYGAAADDILRIVRDISNGQVTCAERFQEGQIILPITQSPL</sequence>
<dbReference type="KEGG" id="oar:OA238_c47680"/>
<proteinExistence type="inferred from homology"/>
<dbReference type="InterPro" id="IPR007392">
    <property type="entry name" value="GD_AH_second"/>
</dbReference>
<dbReference type="AlphaFoldDB" id="M9RPS1"/>
<feature type="domain" description="D-galactarate/Altronate dehydratase C-terminal" evidence="4">
    <location>
        <begin position="149"/>
        <end position="383"/>
    </location>
</feature>